<reference evidence="3 4" key="2">
    <citation type="submission" date="2024-07" db="EMBL/GenBank/DDBJ databases">
        <authorList>
            <person name="Akdeniz Z."/>
        </authorList>
    </citation>
    <scope>NUCLEOTIDE SEQUENCE [LARGE SCALE GENOMIC DNA]</scope>
</reference>
<feature type="region of interest" description="Disordered" evidence="1">
    <location>
        <begin position="187"/>
        <end position="207"/>
    </location>
</feature>
<comment type="caution">
    <text evidence="2">The sequence shown here is derived from an EMBL/GenBank/DDBJ whole genome shotgun (WGS) entry which is preliminary data.</text>
</comment>
<dbReference type="EMBL" id="CATOUU010000347">
    <property type="protein sequence ID" value="CAI9925836.1"/>
    <property type="molecule type" value="Genomic_DNA"/>
</dbReference>
<evidence type="ECO:0000313" key="4">
    <source>
        <dbReference type="Proteomes" id="UP001642409"/>
    </source>
</evidence>
<dbReference type="AlphaFoldDB" id="A0AA86NW90"/>
<accession>A0AA86NW90</accession>
<evidence type="ECO:0000313" key="2">
    <source>
        <dbReference type="EMBL" id="CAI9925836.1"/>
    </source>
</evidence>
<reference evidence="2" key="1">
    <citation type="submission" date="2023-06" db="EMBL/GenBank/DDBJ databases">
        <authorList>
            <person name="Kurt Z."/>
        </authorList>
    </citation>
    <scope>NUCLEOTIDE SEQUENCE</scope>
</reference>
<organism evidence="2">
    <name type="scientific">Hexamita inflata</name>
    <dbReference type="NCBI Taxonomy" id="28002"/>
    <lineage>
        <taxon>Eukaryota</taxon>
        <taxon>Metamonada</taxon>
        <taxon>Diplomonadida</taxon>
        <taxon>Hexamitidae</taxon>
        <taxon>Hexamitinae</taxon>
        <taxon>Hexamita</taxon>
    </lineage>
</organism>
<proteinExistence type="predicted"/>
<evidence type="ECO:0000256" key="1">
    <source>
        <dbReference type="SAM" id="MobiDB-lite"/>
    </source>
</evidence>
<sequence length="207" mass="24198">MQREKISPQEKSIFHACLSAAVSQRLSLSSEQIPADELCKLYDDLDIQHKSGIFQEVSDQMKRPTSWVAKFYHNTFRKSRYTAKLSEEQKMQLEKLVHARYAQNYSSKCILDECYQFIANESIFPNQISSFVFQAIERARTSTFYVPKQTSTDLKHILKETQLKDLKDEQIQEQMDQFMKHTELVQGAQSQEPPVYNQFSQPTLNDL</sequence>
<dbReference type="EMBL" id="CAXDID020000081">
    <property type="protein sequence ID" value="CAL6018870.1"/>
    <property type="molecule type" value="Genomic_DNA"/>
</dbReference>
<dbReference type="Proteomes" id="UP001642409">
    <property type="component" value="Unassembled WGS sequence"/>
</dbReference>
<evidence type="ECO:0000313" key="3">
    <source>
        <dbReference type="EMBL" id="CAL6018870.1"/>
    </source>
</evidence>
<name>A0AA86NW90_9EUKA</name>
<keyword evidence="4" id="KW-1185">Reference proteome</keyword>
<protein>
    <submittedName>
        <fullName evidence="2">Uncharacterized protein</fullName>
    </submittedName>
</protein>
<gene>
    <name evidence="2" type="ORF">HINF_LOCUS13481</name>
    <name evidence="3" type="ORF">HINF_LOCUS26679</name>
</gene>